<dbReference type="GO" id="GO:0005886">
    <property type="term" value="C:plasma membrane"/>
    <property type="evidence" value="ECO:0007669"/>
    <property type="project" value="InterPro"/>
</dbReference>
<name>A0A7R9K5J3_TIMGE</name>
<dbReference type="InterPro" id="IPR043202">
    <property type="entry name" value="Band-7_stomatin-like"/>
</dbReference>
<evidence type="ECO:0000259" key="4">
    <source>
        <dbReference type="Pfam" id="PF01145"/>
    </source>
</evidence>
<protein>
    <recommendedName>
        <fullName evidence="4">Band 7 domain-containing protein</fullName>
    </recommendedName>
</protein>
<organism evidence="5">
    <name type="scientific">Timema genevievae</name>
    <name type="common">Walking stick</name>
    <dbReference type="NCBI Taxonomy" id="629358"/>
    <lineage>
        <taxon>Eukaryota</taxon>
        <taxon>Metazoa</taxon>
        <taxon>Ecdysozoa</taxon>
        <taxon>Arthropoda</taxon>
        <taxon>Hexapoda</taxon>
        <taxon>Insecta</taxon>
        <taxon>Pterygota</taxon>
        <taxon>Neoptera</taxon>
        <taxon>Polyneoptera</taxon>
        <taxon>Phasmatodea</taxon>
        <taxon>Timematodea</taxon>
        <taxon>Timematoidea</taxon>
        <taxon>Timematidae</taxon>
        <taxon>Timema</taxon>
    </lineage>
</organism>
<gene>
    <name evidence="5" type="ORF">TGEB3V08_LOCUS9373</name>
</gene>
<evidence type="ECO:0000256" key="2">
    <source>
        <dbReference type="ARBA" id="ARBA00023136"/>
    </source>
</evidence>
<proteinExistence type="predicted"/>
<sequence length="249" mass="27963">MVPDAEADESENDSGLIGKILIALSWVMVILTMPFSFCVCFKDEVVRGQPTILYPQHTRTYSGRAPSHRRDARLQELRYSTCPSTGFGMFDMPVDRSWDIRHARLQELGCSTCPSTGVGIFDMPVYRSWDVRHARLQELGCSTCPSTGFGMFDMPVDRSWDIRYARLQELGCSTCPSTGFGMFDMPVDVVQEYERAVIFRLGRLISGGAKGPGIFFVLPCIETYSKVDLRTSVFDIPRQEASLFGHLCP</sequence>
<evidence type="ECO:0000256" key="1">
    <source>
        <dbReference type="ARBA" id="ARBA00004370"/>
    </source>
</evidence>
<dbReference type="EMBL" id="OE844266">
    <property type="protein sequence ID" value="CAD7605054.1"/>
    <property type="molecule type" value="Genomic_DNA"/>
</dbReference>
<comment type="subcellular location">
    <subcellularLocation>
        <location evidence="1">Membrane</location>
    </subcellularLocation>
</comment>
<reference evidence="5" key="1">
    <citation type="submission" date="2020-11" db="EMBL/GenBank/DDBJ databases">
        <authorList>
            <person name="Tran Van P."/>
        </authorList>
    </citation>
    <scope>NUCLEOTIDE SEQUENCE</scope>
</reference>
<feature type="transmembrane region" description="Helical" evidence="3">
    <location>
        <begin position="20"/>
        <end position="41"/>
    </location>
</feature>
<dbReference type="InterPro" id="IPR001107">
    <property type="entry name" value="Band_7"/>
</dbReference>
<evidence type="ECO:0000313" key="5">
    <source>
        <dbReference type="EMBL" id="CAD7605054.1"/>
    </source>
</evidence>
<evidence type="ECO:0000256" key="3">
    <source>
        <dbReference type="SAM" id="Phobius"/>
    </source>
</evidence>
<dbReference type="Pfam" id="PF01145">
    <property type="entry name" value="Band_7"/>
    <property type="match status" value="1"/>
</dbReference>
<accession>A0A7R9K5J3</accession>
<dbReference type="PANTHER" id="PTHR10264:SF127">
    <property type="entry name" value="PODOCIN"/>
    <property type="match status" value="1"/>
</dbReference>
<feature type="domain" description="Band 7" evidence="4">
    <location>
        <begin position="189"/>
        <end position="240"/>
    </location>
</feature>
<dbReference type="AlphaFoldDB" id="A0A7R9K5J3"/>
<keyword evidence="3" id="KW-0812">Transmembrane</keyword>
<dbReference type="PANTHER" id="PTHR10264">
    <property type="entry name" value="BAND 7 PROTEIN-RELATED"/>
    <property type="match status" value="1"/>
</dbReference>
<keyword evidence="2 3" id="KW-0472">Membrane</keyword>
<keyword evidence="3" id="KW-1133">Transmembrane helix</keyword>